<dbReference type="EMBL" id="JAWSTH010000040">
    <property type="protein sequence ID" value="MDW5595802.1"/>
    <property type="molecule type" value="Genomic_DNA"/>
</dbReference>
<dbReference type="Proteomes" id="UP001284601">
    <property type="component" value="Unassembled WGS sequence"/>
</dbReference>
<protein>
    <submittedName>
        <fullName evidence="2">Uncharacterized protein</fullName>
    </submittedName>
</protein>
<proteinExistence type="predicted"/>
<comment type="caution">
    <text evidence="2">The sequence shown here is derived from an EMBL/GenBank/DDBJ whole genome shotgun (WGS) entry which is preliminary data.</text>
</comment>
<organism evidence="2 3">
    <name type="scientific">Conexibacter stalactiti</name>
    <dbReference type="NCBI Taxonomy" id="1940611"/>
    <lineage>
        <taxon>Bacteria</taxon>
        <taxon>Bacillati</taxon>
        <taxon>Actinomycetota</taxon>
        <taxon>Thermoleophilia</taxon>
        <taxon>Solirubrobacterales</taxon>
        <taxon>Conexibacteraceae</taxon>
        <taxon>Conexibacter</taxon>
    </lineage>
</organism>
<dbReference type="RefSeq" id="WP_318598141.1">
    <property type="nucleotide sequence ID" value="NZ_JAWSTH010000040.1"/>
</dbReference>
<dbReference type="PROSITE" id="PS51257">
    <property type="entry name" value="PROKAR_LIPOPROTEIN"/>
    <property type="match status" value="1"/>
</dbReference>
<dbReference type="SUPFAM" id="SSF49373">
    <property type="entry name" value="Invasin/intimin cell-adhesion fragments"/>
    <property type="match status" value="1"/>
</dbReference>
<evidence type="ECO:0000313" key="2">
    <source>
        <dbReference type="EMBL" id="MDW5595802.1"/>
    </source>
</evidence>
<feature type="chain" id="PRO_5047494866" evidence="1">
    <location>
        <begin position="32"/>
        <end position="268"/>
    </location>
</feature>
<dbReference type="InterPro" id="IPR008964">
    <property type="entry name" value="Invasin/intimin_cell_adhesion"/>
</dbReference>
<keyword evidence="3" id="KW-1185">Reference proteome</keyword>
<feature type="signal peptide" evidence="1">
    <location>
        <begin position="1"/>
        <end position="31"/>
    </location>
</feature>
<accession>A0ABU4HR48</accession>
<reference evidence="3" key="1">
    <citation type="submission" date="2023-07" db="EMBL/GenBank/DDBJ databases">
        <title>Conexibacter stalactiti sp. nov., isolated from stalactites in a lava cave and emended description of the genus Conexibacter.</title>
        <authorList>
            <person name="Lee S.D."/>
        </authorList>
    </citation>
    <scope>NUCLEOTIDE SEQUENCE [LARGE SCALE GENOMIC DNA]</scope>
    <source>
        <strain evidence="3">KCTC 39840</strain>
    </source>
</reference>
<evidence type="ECO:0000256" key="1">
    <source>
        <dbReference type="SAM" id="SignalP"/>
    </source>
</evidence>
<evidence type="ECO:0000313" key="3">
    <source>
        <dbReference type="Proteomes" id="UP001284601"/>
    </source>
</evidence>
<name>A0ABU4HR48_9ACTN</name>
<keyword evidence="1" id="KW-0732">Signal</keyword>
<gene>
    <name evidence="2" type="ORF">R7226_15750</name>
</gene>
<sequence>MSIKKSGGVRALLASALAVTACALAPLAAEAADVTVRVEGRSGTLLASSRVTIGNGTGTARTWNGVGSLPTRCADDTVYQATELALSGNWDRNPYTTTLAGESHTWSPNEEYWILYHENNYADWGACDLHLSDGDTVLWQAGKSGVSPDYIPDSIPIFLERVTPASGAVRPSGSLTVRLTAYRPTDIFGTPDPSIPGHWIIPPSPATNPAGYTVAIGGATATTNSSGQATVTVPATAGTYPVQASVPGSSSNWSRSIPLSICVSRSSC</sequence>